<dbReference type="PANTHER" id="PTHR37833:SF1">
    <property type="entry name" value="SIGNAL PEPTIDE PROTEIN"/>
    <property type="match status" value="1"/>
</dbReference>
<dbReference type="Proteomes" id="UP000193804">
    <property type="component" value="Unassembled WGS sequence"/>
</dbReference>
<keyword evidence="2" id="KW-1185">Reference proteome</keyword>
<reference evidence="2" key="1">
    <citation type="submission" date="2017-04" db="EMBL/GenBank/DDBJ databases">
        <authorList>
            <person name="Varghese N."/>
            <person name="Submissions S."/>
        </authorList>
    </citation>
    <scope>NUCLEOTIDE SEQUENCE [LARGE SCALE GENOMIC DNA]</scope>
    <source>
        <strain evidence="2">DSM 4125</strain>
    </source>
</reference>
<dbReference type="RefSeq" id="WP_176223680.1">
    <property type="nucleotide sequence ID" value="NZ_FXAW01000001.1"/>
</dbReference>
<dbReference type="AlphaFoldDB" id="A0A1X7I7W8"/>
<sequence length="367" mass="41128">MKNIHLFKSTPVIVFLFFFHIAVFAQNNSAKITFMEESHNFGTIEEVSGIAKHTFKFINSGSDSIKLTSVRASCGCTTPFWEKEALMPGDTGKVEVAYNPLNRPGKFAKTVTITTSGEPSTKLLRISGYVEPKPKSIEDEYNTALGGIRLKSKFINFGNITNEKPVSKLIELYNQSEDTITVLDRFVSADFIKVTKLPAIIPPKKSGEIEITYLPKIRADLGFMNDPLTFFTDEVEKSNKSLNVIATINEYFPPMTEEELAKAPHIEFETSEYDFGHLNEGDTVSHTFQFTNSGKEALKIRKTKTTCGCTVSELEKMEYAPGELGQIKIKFDSKGRRGTQIKRITVFSNDPTAPNQDLIIKAYVRDK</sequence>
<dbReference type="Pfam" id="PF07610">
    <property type="entry name" value="DUF1573"/>
    <property type="match status" value="2"/>
</dbReference>
<dbReference type="PANTHER" id="PTHR37833">
    <property type="entry name" value="LIPOPROTEIN-RELATED"/>
    <property type="match status" value="1"/>
</dbReference>
<gene>
    <name evidence="1" type="ORF">SAMN05661096_00284</name>
</gene>
<name>A0A1X7I7W8_9BACT</name>
<evidence type="ECO:0008006" key="3">
    <source>
        <dbReference type="Google" id="ProtNLM"/>
    </source>
</evidence>
<dbReference type="Gene3D" id="2.60.40.10">
    <property type="entry name" value="Immunoglobulins"/>
    <property type="match status" value="3"/>
</dbReference>
<evidence type="ECO:0000313" key="2">
    <source>
        <dbReference type="Proteomes" id="UP000193804"/>
    </source>
</evidence>
<protein>
    <recommendedName>
        <fullName evidence="3">DUF1573 domain-containing protein</fullName>
    </recommendedName>
</protein>
<dbReference type="InterPro" id="IPR013783">
    <property type="entry name" value="Ig-like_fold"/>
</dbReference>
<organism evidence="1 2">
    <name type="scientific">Marivirga sericea</name>
    <dbReference type="NCBI Taxonomy" id="1028"/>
    <lineage>
        <taxon>Bacteria</taxon>
        <taxon>Pseudomonadati</taxon>
        <taxon>Bacteroidota</taxon>
        <taxon>Cytophagia</taxon>
        <taxon>Cytophagales</taxon>
        <taxon>Marivirgaceae</taxon>
        <taxon>Marivirga</taxon>
    </lineage>
</organism>
<dbReference type="STRING" id="1028.SAMN05661096_00284"/>
<accession>A0A1X7I7W8</accession>
<dbReference type="InterPro" id="IPR011467">
    <property type="entry name" value="DUF1573"/>
</dbReference>
<dbReference type="EMBL" id="FXAW01000001">
    <property type="protein sequence ID" value="SMG10035.1"/>
    <property type="molecule type" value="Genomic_DNA"/>
</dbReference>
<evidence type="ECO:0000313" key="1">
    <source>
        <dbReference type="EMBL" id="SMG10035.1"/>
    </source>
</evidence>
<proteinExistence type="predicted"/>